<dbReference type="AlphaFoldDB" id="A0A9P6QZL9"/>
<dbReference type="OrthoDB" id="608866at2759"/>
<dbReference type="InterPro" id="IPR009057">
    <property type="entry name" value="Homeodomain-like_sf"/>
</dbReference>
<feature type="compositionally biased region" description="Polar residues" evidence="1">
    <location>
        <begin position="1"/>
        <end position="17"/>
    </location>
</feature>
<reference evidence="3" key="1">
    <citation type="journal article" date="2020" name="Fungal Divers.">
        <title>Resolving the Mortierellaceae phylogeny through synthesis of multi-gene phylogenetics and phylogenomics.</title>
        <authorList>
            <person name="Vandepol N."/>
            <person name="Liber J."/>
            <person name="Desiro A."/>
            <person name="Na H."/>
            <person name="Kennedy M."/>
            <person name="Barry K."/>
            <person name="Grigoriev I.V."/>
            <person name="Miller A.N."/>
            <person name="O'Donnell K."/>
            <person name="Stajich J.E."/>
            <person name="Bonito G."/>
        </authorList>
    </citation>
    <scope>NUCLEOTIDE SEQUENCE</scope>
    <source>
        <strain evidence="3">NVP60</strain>
    </source>
</reference>
<feature type="compositionally biased region" description="Low complexity" evidence="1">
    <location>
        <begin position="18"/>
        <end position="34"/>
    </location>
</feature>
<proteinExistence type="predicted"/>
<dbReference type="EMBL" id="JAAAIN010001206">
    <property type="protein sequence ID" value="KAG0305603.1"/>
    <property type="molecule type" value="Genomic_DNA"/>
</dbReference>
<keyword evidence="4" id="KW-1185">Reference proteome</keyword>
<evidence type="ECO:0000259" key="2">
    <source>
        <dbReference type="SMART" id="SM00717"/>
    </source>
</evidence>
<dbReference type="SUPFAM" id="SSF46689">
    <property type="entry name" value="Homeodomain-like"/>
    <property type="match status" value="1"/>
</dbReference>
<name>A0A9P6QZL9_9FUNG</name>
<gene>
    <name evidence="3" type="ORF">BGZ97_001058</name>
</gene>
<dbReference type="Proteomes" id="UP000823405">
    <property type="component" value="Unassembled WGS sequence"/>
</dbReference>
<dbReference type="SMART" id="SM00717">
    <property type="entry name" value="SANT"/>
    <property type="match status" value="1"/>
</dbReference>
<evidence type="ECO:0000313" key="3">
    <source>
        <dbReference type="EMBL" id="KAG0305603.1"/>
    </source>
</evidence>
<feature type="compositionally biased region" description="Polar residues" evidence="1">
    <location>
        <begin position="203"/>
        <end position="215"/>
    </location>
</feature>
<evidence type="ECO:0000256" key="1">
    <source>
        <dbReference type="SAM" id="MobiDB-lite"/>
    </source>
</evidence>
<comment type="caution">
    <text evidence="3">The sequence shown here is derived from an EMBL/GenBank/DDBJ whole genome shotgun (WGS) entry which is preliminary data.</text>
</comment>
<feature type="region of interest" description="Disordered" evidence="1">
    <location>
        <begin position="1"/>
        <end position="35"/>
    </location>
</feature>
<organism evidence="3 4">
    <name type="scientific">Linnemannia gamsii</name>
    <dbReference type="NCBI Taxonomy" id="64522"/>
    <lineage>
        <taxon>Eukaryota</taxon>
        <taxon>Fungi</taxon>
        <taxon>Fungi incertae sedis</taxon>
        <taxon>Mucoromycota</taxon>
        <taxon>Mortierellomycotina</taxon>
        <taxon>Mortierellomycetes</taxon>
        <taxon>Mortierellales</taxon>
        <taxon>Mortierellaceae</taxon>
        <taxon>Linnemannia</taxon>
    </lineage>
</organism>
<evidence type="ECO:0000313" key="4">
    <source>
        <dbReference type="Proteomes" id="UP000823405"/>
    </source>
</evidence>
<protein>
    <recommendedName>
        <fullName evidence="2">Myb-like domain-containing protein</fullName>
    </recommendedName>
</protein>
<dbReference type="Pfam" id="PF00249">
    <property type="entry name" value="Myb_DNA-binding"/>
    <property type="match status" value="1"/>
</dbReference>
<feature type="region of interest" description="Disordered" evidence="1">
    <location>
        <begin position="194"/>
        <end position="223"/>
    </location>
</feature>
<accession>A0A9P6QZL9</accession>
<dbReference type="Gene3D" id="1.10.10.60">
    <property type="entry name" value="Homeodomain-like"/>
    <property type="match status" value="1"/>
</dbReference>
<feature type="domain" description="Myb-like" evidence="2">
    <location>
        <begin position="88"/>
        <end position="138"/>
    </location>
</feature>
<sequence length="223" mass="25311">MTTAVQENSTMDQALQFQEQQTGEVTETGTTTTTKPERVFDARQQRINEIRLKFCVRDEFPITKNMIHSDGTLNQDYFRPPKGAKAEVARKWTEKERELLIKGIEKHGIGHFREISEEFLTAWSGNDLRVKSIRLMGRQNLQLYKDWKGNEQDIAREFELNKTIGLKYGAWKGGCLVADDEGLVAKAIEEQWPNTAGKGAANTVGSEENSVVSTPNDEDIEME</sequence>
<dbReference type="InterPro" id="IPR001005">
    <property type="entry name" value="SANT/Myb"/>
</dbReference>